<dbReference type="AlphaFoldDB" id="A0A6J6SQP2"/>
<evidence type="ECO:0000313" key="2">
    <source>
        <dbReference type="EMBL" id="CAB4737222.1"/>
    </source>
</evidence>
<name>A0A6J6SQP2_9ZZZZ</name>
<feature type="compositionally biased region" description="Basic and acidic residues" evidence="1">
    <location>
        <begin position="1"/>
        <end position="12"/>
    </location>
</feature>
<accession>A0A6J6SQP2</accession>
<reference evidence="2" key="1">
    <citation type="submission" date="2020-05" db="EMBL/GenBank/DDBJ databases">
        <authorList>
            <person name="Chiriac C."/>
            <person name="Salcher M."/>
            <person name="Ghai R."/>
            <person name="Kavagutti S V."/>
        </authorList>
    </citation>
    <scope>NUCLEOTIDE SEQUENCE</scope>
</reference>
<evidence type="ECO:0000256" key="1">
    <source>
        <dbReference type="SAM" id="MobiDB-lite"/>
    </source>
</evidence>
<proteinExistence type="predicted"/>
<dbReference type="EMBL" id="CAEZYZ010000009">
    <property type="protein sequence ID" value="CAB4737222.1"/>
    <property type="molecule type" value="Genomic_DNA"/>
</dbReference>
<feature type="region of interest" description="Disordered" evidence="1">
    <location>
        <begin position="1"/>
        <end position="21"/>
    </location>
</feature>
<organism evidence="2">
    <name type="scientific">freshwater metagenome</name>
    <dbReference type="NCBI Taxonomy" id="449393"/>
    <lineage>
        <taxon>unclassified sequences</taxon>
        <taxon>metagenomes</taxon>
        <taxon>ecological metagenomes</taxon>
    </lineage>
</organism>
<gene>
    <name evidence="2" type="ORF">UFOPK2810_00106</name>
</gene>
<sequence>MSLIDEGAHEPEQQGEEQGTNVLPVDVSIGHEDDLVVAQSVDVELVLHPRAEGRNECLDLVVLEHLVDSGLLHVEDLAADGQDGLAPGVSPLTCRATGRVTLDDEHLALLGVTA</sequence>
<protein>
    <submittedName>
        <fullName evidence="2">Unannotated protein</fullName>
    </submittedName>
</protein>